<dbReference type="Gene3D" id="3.40.190.10">
    <property type="entry name" value="Periplasmic binding protein-like II"/>
    <property type="match status" value="1"/>
</dbReference>
<evidence type="ECO:0000313" key="2">
    <source>
        <dbReference type="Proteomes" id="UP000485058"/>
    </source>
</evidence>
<dbReference type="EMBL" id="BLLF01000073">
    <property type="protein sequence ID" value="GFH07082.1"/>
    <property type="molecule type" value="Genomic_DNA"/>
</dbReference>
<organism evidence="1 2">
    <name type="scientific">Haematococcus lacustris</name>
    <name type="common">Green alga</name>
    <name type="synonym">Haematococcus pluvialis</name>
    <dbReference type="NCBI Taxonomy" id="44745"/>
    <lineage>
        <taxon>Eukaryota</taxon>
        <taxon>Viridiplantae</taxon>
        <taxon>Chlorophyta</taxon>
        <taxon>core chlorophytes</taxon>
        <taxon>Chlorophyceae</taxon>
        <taxon>CS clade</taxon>
        <taxon>Chlamydomonadales</taxon>
        <taxon>Haematococcaceae</taxon>
        <taxon>Haematococcus</taxon>
    </lineage>
</organism>
<name>A0A699YVM4_HAELA</name>
<proteinExistence type="predicted"/>
<comment type="caution">
    <text evidence="1">The sequence shown here is derived from an EMBL/GenBank/DDBJ whole genome shotgun (WGS) entry which is preliminary data.</text>
</comment>
<protein>
    <submittedName>
        <fullName evidence="1">Uncharacterized protein</fullName>
    </submittedName>
</protein>
<reference evidence="1 2" key="1">
    <citation type="submission" date="2020-02" db="EMBL/GenBank/DDBJ databases">
        <title>Draft genome sequence of Haematococcus lacustris strain NIES-144.</title>
        <authorList>
            <person name="Morimoto D."/>
            <person name="Nakagawa S."/>
            <person name="Yoshida T."/>
            <person name="Sawayama S."/>
        </authorList>
    </citation>
    <scope>NUCLEOTIDE SEQUENCE [LARGE SCALE GENOMIC DNA]</scope>
    <source>
        <strain evidence="1 2">NIES-144</strain>
    </source>
</reference>
<sequence length="94" mass="10697">MQTYRLYTWQDRLPIAAILEQSSTRFYNVTGILVAITMFANQADMMKEAEQGTRTFDMLLLDPVNFVTLASMGTLQDLTALVTADNTLQWEDVQ</sequence>
<dbReference type="AlphaFoldDB" id="A0A699YVM4"/>
<evidence type="ECO:0000313" key="1">
    <source>
        <dbReference type="EMBL" id="GFH07082.1"/>
    </source>
</evidence>
<accession>A0A699YVM4</accession>
<gene>
    <name evidence="1" type="ORF">HaLaN_01833</name>
</gene>
<dbReference type="Proteomes" id="UP000485058">
    <property type="component" value="Unassembled WGS sequence"/>
</dbReference>
<keyword evidence="2" id="KW-1185">Reference proteome</keyword>